<reference evidence="2 3" key="1">
    <citation type="submission" date="2019-03" db="EMBL/GenBank/DDBJ databases">
        <title>Genomic Encyclopedia of Archaeal and Bacterial Type Strains, Phase II (KMG-II): from individual species to whole genera.</title>
        <authorList>
            <person name="Goeker M."/>
        </authorList>
    </citation>
    <scope>NUCLEOTIDE SEQUENCE [LARGE SCALE GENOMIC DNA]</scope>
    <source>
        <strain evidence="2 3">DSM 28353</strain>
    </source>
</reference>
<feature type="transmembrane region" description="Helical" evidence="1">
    <location>
        <begin position="386"/>
        <end position="410"/>
    </location>
</feature>
<evidence type="ECO:0000313" key="2">
    <source>
        <dbReference type="EMBL" id="TDQ76310.1"/>
    </source>
</evidence>
<evidence type="ECO:0000313" key="3">
    <source>
        <dbReference type="Proteomes" id="UP000295292"/>
    </source>
</evidence>
<feature type="transmembrane region" description="Helical" evidence="1">
    <location>
        <begin position="54"/>
        <end position="73"/>
    </location>
</feature>
<dbReference type="OrthoDB" id="2827525at2"/>
<dbReference type="RefSeq" id="WP_133585138.1">
    <property type="nucleotide sequence ID" value="NZ_SNYV01000015.1"/>
</dbReference>
<keyword evidence="1" id="KW-0472">Membrane</keyword>
<comment type="caution">
    <text evidence="2">The sequence shown here is derived from an EMBL/GenBank/DDBJ whole genome shotgun (WGS) entry which is preliminary data.</text>
</comment>
<dbReference type="EMBL" id="SNYV01000015">
    <property type="protein sequence ID" value="TDQ76310.1"/>
    <property type="molecule type" value="Genomic_DNA"/>
</dbReference>
<dbReference type="Proteomes" id="UP000295292">
    <property type="component" value="Unassembled WGS sequence"/>
</dbReference>
<feature type="transmembrane region" description="Helical" evidence="1">
    <location>
        <begin position="12"/>
        <end position="34"/>
    </location>
</feature>
<feature type="transmembrane region" description="Helical" evidence="1">
    <location>
        <begin position="85"/>
        <end position="107"/>
    </location>
</feature>
<keyword evidence="3" id="KW-1185">Reference proteome</keyword>
<dbReference type="AlphaFoldDB" id="A0A4R6WFB1"/>
<evidence type="ECO:0000256" key="1">
    <source>
        <dbReference type="SAM" id="Phobius"/>
    </source>
</evidence>
<feature type="transmembrane region" description="Helical" evidence="1">
    <location>
        <begin position="146"/>
        <end position="169"/>
    </location>
</feature>
<feature type="transmembrane region" description="Helical" evidence="1">
    <location>
        <begin position="244"/>
        <end position="263"/>
    </location>
</feature>
<feature type="transmembrane region" description="Helical" evidence="1">
    <location>
        <begin position="284"/>
        <end position="307"/>
    </location>
</feature>
<sequence length="413" mass="46865">MRTLLSSVTIRQWCLLGIFNLVLVAAFGLLMRSAVIFPQTWFNQKYILHAHSHFAFSGWISHMLMVLMAMLVLNKKAADCLPKKYQLLIGANMLASYGMLFCFSWQGYGRYSIIFSTLTILLSYGFVGILLHAIARSTLSLLVRKWFRAALLFLLVSSLGTFYLAYLQATHNVDGNKQLSAIYFFLHFQYNGWFFFSCMGLWQHWLASRQIEVAGGSVLYRLFAWTCAPAYLLSLLWLDLPVELYVVLVLAVLAQNFSWFYWLKGLLGQIKWGEDKAPSWLGGVLLCILSAVSLKVLLQGIALIPAFHELTYSFRPIVVGYLHLVLLGIITLFILVVLFLNKIVCATQWTKWAMLVFICGIIGNELVLLVQGLSGMQGIYIPHLPMGLMLAALIMFISLVLLWISTVWSLRKE</sequence>
<keyword evidence="1" id="KW-0812">Transmembrane</keyword>
<feature type="transmembrane region" description="Helical" evidence="1">
    <location>
        <begin position="352"/>
        <end position="374"/>
    </location>
</feature>
<feature type="transmembrane region" description="Helical" evidence="1">
    <location>
        <begin position="218"/>
        <end position="238"/>
    </location>
</feature>
<protein>
    <submittedName>
        <fullName evidence="2">Uncharacterized protein</fullName>
    </submittedName>
</protein>
<proteinExistence type="predicted"/>
<feature type="transmembrane region" description="Helical" evidence="1">
    <location>
        <begin position="113"/>
        <end position="134"/>
    </location>
</feature>
<feature type="transmembrane region" description="Helical" evidence="1">
    <location>
        <begin position="319"/>
        <end position="340"/>
    </location>
</feature>
<keyword evidence="1" id="KW-1133">Transmembrane helix</keyword>
<feature type="transmembrane region" description="Helical" evidence="1">
    <location>
        <begin position="181"/>
        <end position="206"/>
    </location>
</feature>
<gene>
    <name evidence="2" type="ORF">CLV99_2897</name>
</gene>
<name>A0A4R6WFB1_9SPHI</name>
<accession>A0A4R6WFB1</accession>
<organism evidence="2 3">
    <name type="scientific">Sphingobacterium yanglingense</name>
    <dbReference type="NCBI Taxonomy" id="1437280"/>
    <lineage>
        <taxon>Bacteria</taxon>
        <taxon>Pseudomonadati</taxon>
        <taxon>Bacteroidota</taxon>
        <taxon>Sphingobacteriia</taxon>
        <taxon>Sphingobacteriales</taxon>
        <taxon>Sphingobacteriaceae</taxon>
        <taxon>Sphingobacterium</taxon>
    </lineage>
</organism>